<feature type="transmembrane region" description="Helical" evidence="6">
    <location>
        <begin position="256"/>
        <end position="278"/>
    </location>
</feature>
<evidence type="ECO:0000313" key="7">
    <source>
        <dbReference type="EnsemblMetazoa" id="SCAU016950-PA"/>
    </source>
</evidence>
<evidence type="ECO:0000256" key="1">
    <source>
        <dbReference type="ARBA" id="ARBA00004651"/>
    </source>
</evidence>
<evidence type="ECO:0000256" key="5">
    <source>
        <dbReference type="ARBA" id="ARBA00023136"/>
    </source>
</evidence>
<dbReference type="Pfam" id="PF08395">
    <property type="entry name" value="7tm_7"/>
    <property type="match status" value="1"/>
</dbReference>
<comment type="function">
    <text evidence="6">Gustatory receptor which mediates acceptance or avoidance behavior, depending on its substrates.</text>
</comment>
<reference evidence="7" key="1">
    <citation type="submission" date="2020-05" db="UniProtKB">
        <authorList>
            <consortium name="EnsemblMetazoa"/>
        </authorList>
    </citation>
    <scope>IDENTIFICATION</scope>
    <source>
        <strain evidence="7">USDA</strain>
    </source>
</reference>
<keyword evidence="6" id="KW-0675">Receptor</keyword>
<keyword evidence="3 6" id="KW-0812">Transmembrane</keyword>
<dbReference type="AlphaFoldDB" id="A0A454A0P1"/>
<protein>
    <recommendedName>
        <fullName evidence="6">Gustatory receptor</fullName>
    </recommendedName>
</protein>
<evidence type="ECO:0000256" key="3">
    <source>
        <dbReference type="ARBA" id="ARBA00022692"/>
    </source>
</evidence>
<feature type="transmembrane region" description="Helical" evidence="6">
    <location>
        <begin position="161"/>
        <end position="185"/>
    </location>
</feature>
<dbReference type="EnsemblMetazoa" id="SCAU016950-RA">
    <property type="protein sequence ID" value="SCAU016950-PA"/>
    <property type="gene ID" value="SCAU016950"/>
</dbReference>
<dbReference type="InterPro" id="IPR013604">
    <property type="entry name" value="7TM_chemorcpt"/>
</dbReference>
<evidence type="ECO:0000256" key="2">
    <source>
        <dbReference type="ARBA" id="ARBA00022475"/>
    </source>
</evidence>
<proteinExistence type="inferred from homology"/>
<feature type="transmembrane region" description="Helical" evidence="6">
    <location>
        <begin position="122"/>
        <end position="141"/>
    </location>
</feature>
<keyword evidence="4 6" id="KW-1133">Transmembrane helix</keyword>
<feature type="transmembrane region" description="Helical" evidence="6">
    <location>
        <begin position="6"/>
        <end position="28"/>
    </location>
</feature>
<evidence type="ECO:0000313" key="8">
    <source>
        <dbReference type="Proteomes" id="UP000095300"/>
    </source>
</evidence>
<comment type="subcellular location">
    <subcellularLocation>
        <location evidence="1 6">Cell membrane</location>
        <topology evidence="1 6">Multi-pass membrane protein</topology>
    </subcellularLocation>
</comment>
<feature type="transmembrane region" description="Helical" evidence="6">
    <location>
        <begin position="77"/>
        <end position="95"/>
    </location>
</feature>
<keyword evidence="8" id="KW-1185">Reference proteome</keyword>
<comment type="similarity">
    <text evidence="6">Belongs to the insect chemoreceptor superfamily. Gustatory receptor (GR) family.</text>
</comment>
<feature type="transmembrane region" description="Helical" evidence="6">
    <location>
        <begin position="35"/>
        <end position="57"/>
    </location>
</feature>
<keyword evidence="5 6" id="KW-0472">Membrane</keyword>
<evidence type="ECO:0000256" key="4">
    <source>
        <dbReference type="ARBA" id="ARBA00022989"/>
    </source>
</evidence>
<dbReference type="GO" id="GO:0050909">
    <property type="term" value="P:sensory perception of taste"/>
    <property type="evidence" value="ECO:0007669"/>
    <property type="project" value="InterPro"/>
</dbReference>
<dbReference type="VEuPathDB" id="VectorBase:SCAU016950"/>
<sequence length="397" mass="45741">MDKYFLIKVLIGLCIGIVSAVGLLGTMYSFRRKRFYISLPLIIWGMLVNVTFVLLYVKNIYDDYVSDQIDLKNASSLYYYMNIICSLANYVSQVIQTKAIMNFYNSVPLFETIRFLDITAKAVRSSGILVFVKVILFPIIIEINLLVREMHTGPDFNIWQTFYALYPTVLANFLPNCIFSGFVICRETMIALGGHLRLIEKEANFYQDVRQMTLHKPFYRMQIFCDLSDKVDVLAGHYTSICYYTTAFMQLGAMPILFSLLSNLFGITAGFFQQYYAIADTMINEESYNLFDAMTNGVFLVISFSEIALLSMVANECIEKIRETSLILKRIRLNNCDIRFRQSVDRFSLQIFVQQFKIQPMGLLEINISLMHDVLSAVTSFLLILIQSDLTLRFSLK</sequence>
<name>A0A454A0P1_STOCA</name>
<accession>A0A454A0P1</accession>
<dbReference type="GO" id="GO:0007165">
    <property type="term" value="P:signal transduction"/>
    <property type="evidence" value="ECO:0007669"/>
    <property type="project" value="UniProtKB-KW"/>
</dbReference>
<organism evidence="7 8">
    <name type="scientific">Stomoxys calcitrans</name>
    <name type="common">Stable fly</name>
    <name type="synonym">Conops calcitrans</name>
    <dbReference type="NCBI Taxonomy" id="35570"/>
    <lineage>
        <taxon>Eukaryota</taxon>
        <taxon>Metazoa</taxon>
        <taxon>Ecdysozoa</taxon>
        <taxon>Arthropoda</taxon>
        <taxon>Hexapoda</taxon>
        <taxon>Insecta</taxon>
        <taxon>Pterygota</taxon>
        <taxon>Neoptera</taxon>
        <taxon>Endopterygota</taxon>
        <taxon>Diptera</taxon>
        <taxon>Brachycera</taxon>
        <taxon>Muscomorpha</taxon>
        <taxon>Muscoidea</taxon>
        <taxon>Muscidae</taxon>
        <taxon>Stomoxys</taxon>
    </lineage>
</organism>
<keyword evidence="2 6" id="KW-1003">Cell membrane</keyword>
<evidence type="ECO:0000256" key="6">
    <source>
        <dbReference type="RuleBase" id="RU363108"/>
    </source>
</evidence>
<dbReference type="Proteomes" id="UP000095300">
    <property type="component" value="Unassembled WGS sequence"/>
</dbReference>
<keyword evidence="6" id="KW-0807">Transducer</keyword>
<dbReference type="GO" id="GO:0005886">
    <property type="term" value="C:plasma membrane"/>
    <property type="evidence" value="ECO:0007669"/>
    <property type="project" value="UniProtKB-SubCell"/>
</dbReference>
<feature type="transmembrane region" description="Helical" evidence="6">
    <location>
        <begin position="298"/>
        <end position="318"/>
    </location>
</feature>